<evidence type="ECO:0000313" key="3">
    <source>
        <dbReference type="EMBL" id="VFK25150.1"/>
    </source>
</evidence>
<accession>A0A450X7G2</accession>
<dbReference type="EMBL" id="CAADFF010000089">
    <property type="protein sequence ID" value="VFJ96774.1"/>
    <property type="molecule type" value="Genomic_DNA"/>
</dbReference>
<proteinExistence type="predicted"/>
<dbReference type="EMBL" id="CAADFH010000124">
    <property type="protein sequence ID" value="VFK00747.1"/>
    <property type="molecule type" value="Genomic_DNA"/>
</dbReference>
<sequence>MVLLRNITAHFGCDLFISCSSSQMNRPFYKTLIQFVIREILNKTIKSFLSPVGSALRDVPWIGAILRNAAEAVPYTKLQMTKSFLVPAMPGWVSEN</sequence>
<evidence type="ECO:0000313" key="1">
    <source>
        <dbReference type="EMBL" id="VFJ96774.1"/>
    </source>
</evidence>
<name>A0A450X7G2_9GAMM</name>
<organism evidence="3">
    <name type="scientific">Candidatus Kentrum sp. LFY</name>
    <dbReference type="NCBI Taxonomy" id="2126342"/>
    <lineage>
        <taxon>Bacteria</taxon>
        <taxon>Pseudomonadati</taxon>
        <taxon>Pseudomonadota</taxon>
        <taxon>Gammaproteobacteria</taxon>
        <taxon>Candidatus Kentrum</taxon>
    </lineage>
</organism>
<gene>
    <name evidence="2" type="ORF">BECKLFY1418A_GA0070994_11242</name>
    <name evidence="1" type="ORF">BECKLFY1418B_GA0070995_108915</name>
    <name evidence="3" type="ORF">BECKLFY1418C_GA0070996_12191</name>
</gene>
<reference evidence="3" key="1">
    <citation type="submission" date="2019-02" db="EMBL/GenBank/DDBJ databases">
        <authorList>
            <person name="Gruber-Vodicka R. H."/>
            <person name="Seah K. B. B."/>
        </authorList>
    </citation>
    <scope>NUCLEOTIDE SEQUENCE</scope>
    <source>
        <strain evidence="3">BECK_BY7</strain>
        <strain evidence="2">BECK_M6</strain>
        <strain evidence="1">BECK_M7</strain>
    </source>
</reference>
<protein>
    <submittedName>
        <fullName evidence="3">Uncharacterized protein</fullName>
    </submittedName>
</protein>
<dbReference type="EMBL" id="CAADFN010000219">
    <property type="protein sequence ID" value="VFK25150.1"/>
    <property type="molecule type" value="Genomic_DNA"/>
</dbReference>
<evidence type="ECO:0000313" key="2">
    <source>
        <dbReference type="EMBL" id="VFK00747.1"/>
    </source>
</evidence>
<dbReference type="AlphaFoldDB" id="A0A450X7G2"/>